<feature type="compositionally biased region" description="Polar residues" evidence="1">
    <location>
        <begin position="270"/>
        <end position="279"/>
    </location>
</feature>
<evidence type="ECO:0000313" key="2">
    <source>
        <dbReference type="EMBL" id="RPD54914.1"/>
    </source>
</evidence>
<organism evidence="2 3">
    <name type="scientific">Lentinus tigrinus ALCF2SS1-6</name>
    <dbReference type="NCBI Taxonomy" id="1328759"/>
    <lineage>
        <taxon>Eukaryota</taxon>
        <taxon>Fungi</taxon>
        <taxon>Dikarya</taxon>
        <taxon>Basidiomycota</taxon>
        <taxon>Agaricomycotina</taxon>
        <taxon>Agaricomycetes</taxon>
        <taxon>Polyporales</taxon>
        <taxon>Polyporaceae</taxon>
        <taxon>Lentinus</taxon>
    </lineage>
</organism>
<feature type="region of interest" description="Disordered" evidence="1">
    <location>
        <begin position="187"/>
        <end position="207"/>
    </location>
</feature>
<dbReference type="AlphaFoldDB" id="A0A5C2RU80"/>
<feature type="region of interest" description="Disordered" evidence="1">
    <location>
        <begin position="54"/>
        <end position="73"/>
    </location>
</feature>
<dbReference type="OrthoDB" id="2754381at2759"/>
<feature type="region of interest" description="Disordered" evidence="1">
    <location>
        <begin position="256"/>
        <end position="279"/>
    </location>
</feature>
<dbReference type="EMBL" id="ML122300">
    <property type="protein sequence ID" value="RPD54914.1"/>
    <property type="molecule type" value="Genomic_DNA"/>
</dbReference>
<dbReference type="Proteomes" id="UP000313359">
    <property type="component" value="Unassembled WGS sequence"/>
</dbReference>
<feature type="compositionally biased region" description="Polar residues" evidence="1">
    <location>
        <begin position="1"/>
        <end position="12"/>
    </location>
</feature>
<proteinExistence type="predicted"/>
<protein>
    <submittedName>
        <fullName evidence="2">Uncharacterized protein</fullName>
    </submittedName>
</protein>
<feature type="region of interest" description="Disordered" evidence="1">
    <location>
        <begin position="1"/>
        <end position="43"/>
    </location>
</feature>
<sequence length="372" mass="40168">MASATVDPQTQFPVPIPPPSPSPLDPNFSPPTRPPSALSTTSDASFFELYEESGYASPTRGTPGTSTSHAPEHLPRRMVFSTIRRQGQQCQLCGRKGNAGELVVVRAVLQHEHHETGAEKGTSPDLISGLKALGLLPHGYTRDDWTNLMTLCKPHAEAYDQGVWRWLPGVALREQIAKTAVPVHADTDAKTPSVRPGTLADEEDGDGDVTMSEAEITVDAVEDEPQLQGDQPAQGARAQDTSSLAVQLESTPAETLVDDGISGDMPNPEISFQPTRPSSQVELPSFDVLIFRPELMPSFSADASSSKVLRDWKKLTLNPYVAFSAALRLLGGPDVYPDDDAVLAPLRSECLEVGGRWSQAMPRREREATVVS</sequence>
<feature type="compositionally biased region" description="Pro residues" evidence="1">
    <location>
        <begin position="14"/>
        <end position="34"/>
    </location>
</feature>
<accession>A0A5C2RU80</accession>
<gene>
    <name evidence="2" type="ORF">L227DRAFT_555569</name>
</gene>
<feature type="compositionally biased region" description="Low complexity" evidence="1">
    <location>
        <begin position="57"/>
        <end position="68"/>
    </location>
</feature>
<name>A0A5C2RU80_9APHY</name>
<evidence type="ECO:0000256" key="1">
    <source>
        <dbReference type="SAM" id="MobiDB-lite"/>
    </source>
</evidence>
<reference evidence="2" key="1">
    <citation type="journal article" date="2018" name="Genome Biol. Evol.">
        <title>Genomics and development of Lentinus tigrinus, a white-rot wood-decaying mushroom with dimorphic fruiting bodies.</title>
        <authorList>
            <person name="Wu B."/>
            <person name="Xu Z."/>
            <person name="Knudson A."/>
            <person name="Carlson A."/>
            <person name="Chen N."/>
            <person name="Kovaka S."/>
            <person name="LaButti K."/>
            <person name="Lipzen A."/>
            <person name="Pennachio C."/>
            <person name="Riley R."/>
            <person name="Schakwitz W."/>
            <person name="Umezawa K."/>
            <person name="Ohm R.A."/>
            <person name="Grigoriev I.V."/>
            <person name="Nagy L.G."/>
            <person name="Gibbons J."/>
            <person name="Hibbett D."/>
        </authorList>
    </citation>
    <scope>NUCLEOTIDE SEQUENCE [LARGE SCALE GENOMIC DNA]</scope>
    <source>
        <strain evidence="2">ALCF2SS1-6</strain>
    </source>
</reference>
<keyword evidence="3" id="KW-1185">Reference proteome</keyword>
<evidence type="ECO:0000313" key="3">
    <source>
        <dbReference type="Proteomes" id="UP000313359"/>
    </source>
</evidence>